<organism evidence="4 5">
    <name type="scientific">Murimonas intestini</name>
    <dbReference type="NCBI Taxonomy" id="1337051"/>
    <lineage>
        <taxon>Bacteria</taxon>
        <taxon>Bacillati</taxon>
        <taxon>Bacillota</taxon>
        <taxon>Clostridia</taxon>
        <taxon>Lachnospirales</taxon>
        <taxon>Lachnospiraceae</taxon>
        <taxon>Murimonas</taxon>
    </lineage>
</organism>
<dbReference type="GO" id="GO:0005886">
    <property type="term" value="C:plasma membrane"/>
    <property type="evidence" value="ECO:0007669"/>
    <property type="project" value="TreeGrafter"/>
</dbReference>
<reference evidence="4 5" key="1">
    <citation type="submission" date="2018-05" db="EMBL/GenBank/DDBJ databases">
        <authorList>
            <person name="Goeker M."/>
            <person name="Huntemann M."/>
            <person name="Clum A."/>
            <person name="Pillay M."/>
            <person name="Palaniappan K."/>
            <person name="Varghese N."/>
            <person name="Mikhailova N."/>
            <person name="Stamatis D."/>
            <person name="Reddy T."/>
            <person name="Daum C."/>
            <person name="Shapiro N."/>
            <person name="Ivanova N."/>
            <person name="Kyrpides N."/>
            <person name="Woyke T."/>
        </authorList>
    </citation>
    <scope>NUCLEOTIDE SEQUENCE [LARGE SCALE GENOMIC DNA]</scope>
    <source>
        <strain evidence="4 5">DSM 26524</strain>
    </source>
</reference>
<dbReference type="Gene3D" id="1.20.1640.10">
    <property type="entry name" value="Multidrug efflux transporter AcrB transmembrane domain"/>
    <property type="match status" value="3"/>
</dbReference>
<dbReference type="Gene3D" id="3.30.70.1320">
    <property type="entry name" value="Multidrug efflux transporter AcrB pore domain like"/>
    <property type="match status" value="2"/>
</dbReference>
<feature type="transmembrane region" description="Helical" evidence="3">
    <location>
        <begin position="12"/>
        <end position="31"/>
    </location>
</feature>
<feature type="transmembrane region" description="Helical" evidence="3">
    <location>
        <begin position="996"/>
        <end position="1023"/>
    </location>
</feature>
<name>A0AB73T2T1_9FIRM</name>
<dbReference type="SUPFAM" id="SSF82866">
    <property type="entry name" value="Multidrug efflux transporter AcrB transmembrane domain"/>
    <property type="match status" value="2"/>
</dbReference>
<dbReference type="Pfam" id="PF00873">
    <property type="entry name" value="ACR_tran"/>
    <property type="match status" value="2"/>
</dbReference>
<keyword evidence="1" id="KW-0175">Coiled coil</keyword>
<dbReference type="Gene3D" id="3.30.70.1440">
    <property type="entry name" value="Multidrug efflux transporter AcrB pore domain"/>
    <property type="match status" value="1"/>
</dbReference>
<keyword evidence="5" id="KW-1185">Reference proteome</keyword>
<dbReference type="InterPro" id="IPR027463">
    <property type="entry name" value="AcrB_DN_DC_subdom"/>
</dbReference>
<dbReference type="PANTHER" id="PTHR32063">
    <property type="match status" value="1"/>
</dbReference>
<keyword evidence="3" id="KW-0472">Membrane</keyword>
<protein>
    <submittedName>
        <fullName evidence="4">Multidrug efflux pump subunit AcrB</fullName>
    </submittedName>
</protein>
<keyword evidence="3" id="KW-0812">Transmembrane</keyword>
<dbReference type="GO" id="GO:0042910">
    <property type="term" value="F:xenobiotic transmembrane transporter activity"/>
    <property type="evidence" value="ECO:0007669"/>
    <property type="project" value="TreeGrafter"/>
</dbReference>
<keyword evidence="3" id="KW-1133">Transmembrane helix</keyword>
<dbReference type="Gene3D" id="3.30.70.1430">
    <property type="entry name" value="Multidrug efflux transporter AcrB pore domain"/>
    <property type="match status" value="2"/>
</dbReference>
<feature type="transmembrane region" description="Helical" evidence="3">
    <location>
        <begin position="1391"/>
        <end position="1416"/>
    </location>
</feature>
<evidence type="ECO:0000256" key="1">
    <source>
        <dbReference type="SAM" id="Coils"/>
    </source>
</evidence>
<feature type="transmembrane region" description="Helical" evidence="3">
    <location>
        <begin position="819"/>
        <end position="838"/>
    </location>
</feature>
<feature type="transmembrane region" description="Helical" evidence="3">
    <location>
        <begin position="1339"/>
        <end position="1358"/>
    </location>
</feature>
<feature type="transmembrane region" description="Helical" evidence="3">
    <location>
        <begin position="871"/>
        <end position="896"/>
    </location>
</feature>
<feature type="coiled-coil region" evidence="1">
    <location>
        <begin position="200"/>
        <end position="234"/>
    </location>
</feature>
<feature type="transmembrane region" description="Helical" evidence="3">
    <location>
        <begin position="916"/>
        <end position="936"/>
    </location>
</feature>
<feature type="compositionally biased region" description="Low complexity" evidence="2">
    <location>
        <begin position="466"/>
        <end position="479"/>
    </location>
</feature>
<feature type="region of interest" description="Disordered" evidence="2">
    <location>
        <begin position="332"/>
        <end position="442"/>
    </location>
</feature>
<gene>
    <name evidence="4" type="ORF">C7383_10867</name>
</gene>
<dbReference type="InterPro" id="IPR001036">
    <property type="entry name" value="Acrflvin-R"/>
</dbReference>
<dbReference type="SUPFAM" id="SSF82714">
    <property type="entry name" value="Multidrug efflux transporter AcrB TolC docking domain, DN and DC subdomains"/>
    <property type="match status" value="2"/>
</dbReference>
<dbReference type="PRINTS" id="PR00702">
    <property type="entry name" value="ACRIFLAVINRP"/>
</dbReference>
<accession>A0AB73T2T1</accession>
<feature type="transmembrane region" description="Helical" evidence="3">
    <location>
        <begin position="845"/>
        <end position="865"/>
    </location>
</feature>
<feature type="transmembrane region" description="Helical" evidence="3">
    <location>
        <begin position="1365"/>
        <end position="1385"/>
    </location>
</feature>
<feature type="coiled-coil region" evidence="1">
    <location>
        <begin position="644"/>
        <end position="671"/>
    </location>
</feature>
<feature type="transmembrane region" description="Helical" evidence="3">
    <location>
        <begin position="1437"/>
        <end position="1462"/>
    </location>
</feature>
<evidence type="ECO:0000313" key="4">
    <source>
        <dbReference type="EMBL" id="PWJ74638.1"/>
    </source>
</evidence>
<feature type="transmembrane region" description="Helical" evidence="3">
    <location>
        <begin position="948"/>
        <end position="975"/>
    </location>
</feature>
<comment type="caution">
    <text evidence="4">The sequence shown here is derived from an EMBL/GenBank/DDBJ whole genome shotgun (WGS) entry which is preliminary data.</text>
</comment>
<feature type="coiled-coil region" evidence="1">
    <location>
        <begin position="288"/>
        <end position="322"/>
    </location>
</feature>
<feature type="compositionally biased region" description="Polar residues" evidence="2">
    <location>
        <begin position="422"/>
        <end position="442"/>
    </location>
</feature>
<dbReference type="EMBL" id="QGGY01000008">
    <property type="protein sequence ID" value="PWJ74638.1"/>
    <property type="molecule type" value="Genomic_DNA"/>
</dbReference>
<dbReference type="Proteomes" id="UP000245412">
    <property type="component" value="Unassembled WGS sequence"/>
</dbReference>
<feature type="region of interest" description="Disordered" evidence="2">
    <location>
        <begin position="466"/>
        <end position="513"/>
    </location>
</feature>
<feature type="transmembrane region" description="Helical" evidence="3">
    <location>
        <begin position="1468"/>
        <end position="1491"/>
    </location>
</feature>
<dbReference type="Gene3D" id="3.30.2090.10">
    <property type="entry name" value="Multidrug efflux transporter AcrB TolC docking domain, DN and DC subdomains"/>
    <property type="match status" value="3"/>
</dbReference>
<evidence type="ECO:0000256" key="2">
    <source>
        <dbReference type="SAM" id="MobiDB-lite"/>
    </source>
</evidence>
<evidence type="ECO:0000313" key="5">
    <source>
        <dbReference type="Proteomes" id="UP000245412"/>
    </source>
</evidence>
<dbReference type="RefSeq" id="WP_109627284.1">
    <property type="nucleotide sequence ID" value="NZ_JANKBI010000006.1"/>
</dbReference>
<dbReference type="SUPFAM" id="SSF82693">
    <property type="entry name" value="Multidrug efflux transporter AcrB pore domain, PN1, PN2, PC1 and PC2 subdomains"/>
    <property type="match status" value="2"/>
</dbReference>
<proteinExistence type="predicted"/>
<sequence>MISKFSVKRPYTVVVGVVLVLILGIVSFTSMKTDLLPDMTLPYALVMTTYPGASPEEVETVVTRPVEQAMATISNIENVTSVSSENMSTVILEFAQSANMDAVTIEMRESLDQIKGYWDDTIGSPIIMKLNPDMMPVMVAALEAGDMTSAELTDFVEGKILPELESIEGVASVTPSGNVEEQIRVVIRQEKIDEVNRQITESLDRKFADAEEEMSEARKGLEEGKEQLEEGENALVSGTSSAQGQISTGQAELIKNEVQIDSSLQTIAEKLQELETSERLLTSQESVLDEGQKQLDALPGQLEELNAQEAQLNAAIEMLEQAPGQLSALRQARDAAQSTLDALGAGSQPQPPETGSSDAETGAPETGSPDAGTGAPETGSTDAGAATEATLQPDSTEALPQPSSIEVPPQPDSTEAAPEIQQPLTEGTPEAQTSSAADMSMTSGYSGGQSVFVNASAQGADAPGGFSAASAAAMTESPAEGSTEGNTEGNTEKSTEGTQQMPAVPEMPDINPGQTADIAQLQAQIAQADAGIAAIQAGLLEFGIDESQIADKKAELEAARTELTKGKEKLAEAVEKIPEQQAEIDKGREQIAAGKAQLEAGRQQLNTAKAQLEGAKSQIASGKSTVSQAVAELNKQQVSASIQMATTKVKLETGEKELDAAEEQLKSQKETAYDSADLTDIVTADMVKGILAAQNFSMPAGYVTEEGIDYLVRVGDKLADAEELKNLELLDMHMDGVNPVRLEDVADVTVTDNSGEVYAKINGNAGILFTMQKQSGYSTGDVSKRIKARFQEIMEEQDNTHIITLMDQGVYIDMVVSSVLQNMLFGAALAVIVLLLFLKSIRPTIVIAFSIPISIMTALVLMYFSGISLNIISLSGLALGIGMLVDNSIVVIENIFRLRNQGMSARKAAVEGARQVSGAIAASTLTTICVFAPIIFTEGITRQLFVDMGLTIAYSLLASLLIALTLVPMMGAGLLKKTAEKKSRFFEKLQNGCGHLITLALRFKAVVLLAAVALLVVSGVLAVSRGTAFMPEMESTQVSVGIELGKEATLEDTGKMADQVMERILTIEDVTDIGVMAGGSGGSMMGGSSSDNEATMYVLLKEDKKLTNDEITEAILEKTEDLACTVNVQTSNMDMSALGGSGISVKIKGRELDKLQEIAADVAAIVGNTEGVANVSDGVEEKEMELRLKVDKDKAMKYQLTTAQVYQLLQGKLADARSATTLAADAKDYSVMVVNGTDKELTREDIKKLTITGKDAGGKEKDVPLSEIVTFEDKEGLTSIRREAQTRYLTVTGEIDKDHNIGLVSAEIEKELKNYDVPKGYSVEMAGEDETINEAMGEVFKMLGLAVVFMYLIMVAQFQSLLSPFIIMFTIPLAFTGGLFGLYITGSPVSVIAMIGFVMLSGIIVNNGIVLVDYTNQLRREGMEKRAALAEAGRTRLRPIIMTAMTTVLGLSTMAAGMGMGADMMQPMAIVTIGGLIYGTLLTLFVVPCIYDIFNRKKDMTEEEI</sequence>
<dbReference type="PANTHER" id="PTHR32063:SF0">
    <property type="entry name" value="SWARMING MOTILITY PROTEIN SWRC"/>
    <property type="match status" value="1"/>
</dbReference>
<evidence type="ECO:0000256" key="3">
    <source>
        <dbReference type="SAM" id="Phobius"/>
    </source>
</evidence>
<feature type="coiled-coil region" evidence="1">
    <location>
        <begin position="549"/>
        <end position="618"/>
    </location>
</feature>